<evidence type="ECO:0000313" key="2">
    <source>
        <dbReference type="EMBL" id="KAK3042747.1"/>
    </source>
</evidence>
<protein>
    <recommendedName>
        <fullName evidence="1">RNase H type-1 domain-containing protein</fullName>
    </recommendedName>
</protein>
<dbReference type="EMBL" id="JAVXUP010000016">
    <property type="protein sequence ID" value="KAK3042747.1"/>
    <property type="molecule type" value="Genomic_DNA"/>
</dbReference>
<dbReference type="InterPro" id="IPR036397">
    <property type="entry name" value="RNaseH_sf"/>
</dbReference>
<dbReference type="PANTHER" id="PTHR48475:SF2">
    <property type="entry name" value="RIBONUCLEASE H"/>
    <property type="match status" value="1"/>
</dbReference>
<dbReference type="InterPro" id="IPR002156">
    <property type="entry name" value="RNaseH_domain"/>
</dbReference>
<evidence type="ECO:0000259" key="1">
    <source>
        <dbReference type="Pfam" id="PF13456"/>
    </source>
</evidence>
<sequence>MALAFITSARRLRPYFHSHTIVVLTNQPLRKILQNAEALGRFVNWSVELGERLFSTCNSGAGLILISPEKFFIEYALRFDFQASNDEAKYEVLLTRIRQAHALKVVSLSVYSDSQLVVNHVLGEYEAKDDRLIQYLQLVKTLASKFKNFTICQISRQMHYQGLPRYMSQNFRTEYTLSSLRSEALAPRLMSMWWNKNTVGRILWENYIVKELKHAISESKPPDMP</sequence>
<feature type="domain" description="RNase H type-1" evidence="1">
    <location>
        <begin position="58"/>
        <end position="157"/>
    </location>
</feature>
<dbReference type="PANTHER" id="PTHR48475">
    <property type="entry name" value="RIBONUCLEASE H"/>
    <property type="match status" value="1"/>
</dbReference>
<dbReference type="GO" id="GO:0004523">
    <property type="term" value="F:RNA-DNA hybrid ribonuclease activity"/>
    <property type="evidence" value="ECO:0007669"/>
    <property type="project" value="InterPro"/>
</dbReference>
<evidence type="ECO:0000313" key="3">
    <source>
        <dbReference type="Proteomes" id="UP001188597"/>
    </source>
</evidence>
<dbReference type="Pfam" id="PF13456">
    <property type="entry name" value="RVT_3"/>
    <property type="match status" value="1"/>
</dbReference>
<proteinExistence type="predicted"/>
<dbReference type="AlphaFoldDB" id="A0AA88XA52"/>
<reference evidence="2" key="1">
    <citation type="submission" date="2022-12" db="EMBL/GenBank/DDBJ databases">
        <title>Draft genome assemblies for two species of Escallonia (Escalloniales).</title>
        <authorList>
            <person name="Chanderbali A."/>
            <person name="Dervinis C."/>
            <person name="Anghel I."/>
            <person name="Soltis D."/>
            <person name="Soltis P."/>
            <person name="Zapata F."/>
        </authorList>
    </citation>
    <scope>NUCLEOTIDE SEQUENCE</scope>
    <source>
        <strain evidence="2">UCBG64.0493</strain>
        <tissue evidence="2">Leaf</tissue>
    </source>
</reference>
<dbReference type="GO" id="GO:0003676">
    <property type="term" value="F:nucleic acid binding"/>
    <property type="evidence" value="ECO:0007669"/>
    <property type="project" value="InterPro"/>
</dbReference>
<organism evidence="2 3">
    <name type="scientific">Escallonia herrerae</name>
    <dbReference type="NCBI Taxonomy" id="1293975"/>
    <lineage>
        <taxon>Eukaryota</taxon>
        <taxon>Viridiplantae</taxon>
        <taxon>Streptophyta</taxon>
        <taxon>Embryophyta</taxon>
        <taxon>Tracheophyta</taxon>
        <taxon>Spermatophyta</taxon>
        <taxon>Magnoliopsida</taxon>
        <taxon>eudicotyledons</taxon>
        <taxon>Gunneridae</taxon>
        <taxon>Pentapetalae</taxon>
        <taxon>asterids</taxon>
        <taxon>campanulids</taxon>
        <taxon>Escalloniales</taxon>
        <taxon>Escalloniaceae</taxon>
        <taxon>Escallonia</taxon>
    </lineage>
</organism>
<name>A0AA88XA52_9ASTE</name>
<dbReference type="Proteomes" id="UP001188597">
    <property type="component" value="Unassembled WGS sequence"/>
</dbReference>
<comment type="caution">
    <text evidence="2">The sequence shown here is derived from an EMBL/GenBank/DDBJ whole genome shotgun (WGS) entry which is preliminary data.</text>
</comment>
<keyword evidence="3" id="KW-1185">Reference proteome</keyword>
<dbReference type="InterPro" id="IPR012337">
    <property type="entry name" value="RNaseH-like_sf"/>
</dbReference>
<dbReference type="Gene3D" id="3.30.420.10">
    <property type="entry name" value="Ribonuclease H-like superfamily/Ribonuclease H"/>
    <property type="match status" value="1"/>
</dbReference>
<accession>A0AA88XA52</accession>
<gene>
    <name evidence="2" type="ORF">RJ639_000805</name>
</gene>
<dbReference type="CDD" id="cd09279">
    <property type="entry name" value="RNase_HI_like"/>
    <property type="match status" value="1"/>
</dbReference>
<dbReference type="SUPFAM" id="SSF53098">
    <property type="entry name" value="Ribonuclease H-like"/>
    <property type="match status" value="1"/>
</dbReference>